<dbReference type="GeneID" id="5724709"/>
<dbReference type="RefSeq" id="XP_001699104.2">
    <property type="nucleotide sequence ID" value="XM_001699052.2"/>
</dbReference>
<keyword evidence="3" id="KW-0712">Selenocysteine</keyword>
<evidence type="ECO:0000256" key="2">
    <source>
        <dbReference type="ARBA" id="ARBA00022692"/>
    </source>
</evidence>
<dbReference type="PANTHER" id="PTHR16875">
    <property type="entry name" value="SELENOPROTEIN K"/>
    <property type="match status" value="1"/>
</dbReference>
<dbReference type="GO" id="GO:0005794">
    <property type="term" value="C:Golgi apparatus"/>
    <property type="evidence" value="ECO:0000318"/>
    <property type="project" value="GO_Central"/>
</dbReference>
<accession>A0A2K3D1L2</accession>
<dbReference type="KEGG" id="cre:CHLRE_13g607950v5"/>
<feature type="compositionally biased region" description="Gly residues" evidence="6">
    <location>
        <begin position="73"/>
        <end position="90"/>
    </location>
</feature>
<evidence type="ECO:0000256" key="7">
    <source>
        <dbReference type="SAM" id="Phobius"/>
    </source>
</evidence>
<evidence type="ECO:0000256" key="1">
    <source>
        <dbReference type="ARBA" id="ARBA00004167"/>
    </source>
</evidence>
<dbReference type="PANTHER" id="PTHR16875:SF0">
    <property type="entry name" value="SELENOPROTEIN K"/>
    <property type="match status" value="1"/>
</dbReference>
<organism evidence="8 9">
    <name type="scientific">Chlamydomonas reinhardtii</name>
    <name type="common">Chlamydomonas smithii</name>
    <dbReference type="NCBI Taxonomy" id="3055"/>
    <lineage>
        <taxon>Eukaryota</taxon>
        <taxon>Viridiplantae</taxon>
        <taxon>Chlorophyta</taxon>
        <taxon>core chlorophytes</taxon>
        <taxon>Chlorophyceae</taxon>
        <taxon>CS clade</taxon>
        <taxon>Chlamydomonadales</taxon>
        <taxon>Chlamydomonadaceae</taxon>
        <taxon>Chlamydomonas</taxon>
    </lineage>
</organism>
<dbReference type="AlphaFoldDB" id="A0A2K3D1L2"/>
<dbReference type="InterPro" id="IPR024491">
    <property type="entry name" value="Se_SelK/SelG"/>
</dbReference>
<protein>
    <submittedName>
        <fullName evidence="8">Uncharacterized protein</fullName>
    </submittedName>
</protein>
<dbReference type="GO" id="GO:0032469">
    <property type="term" value="P:endoplasmic reticulum calcium ion homeostasis"/>
    <property type="evidence" value="ECO:0000318"/>
    <property type="project" value="GO_Central"/>
</dbReference>
<evidence type="ECO:0000313" key="8">
    <source>
        <dbReference type="EMBL" id="PNW74421.1"/>
    </source>
</evidence>
<dbReference type="GO" id="GO:0005789">
    <property type="term" value="C:endoplasmic reticulum membrane"/>
    <property type="evidence" value="ECO:0000318"/>
    <property type="project" value="GO_Central"/>
</dbReference>
<evidence type="ECO:0000256" key="3">
    <source>
        <dbReference type="ARBA" id="ARBA00022933"/>
    </source>
</evidence>
<dbReference type="EMBL" id="CM008974">
    <property type="protein sequence ID" value="PNW74421.1"/>
    <property type="molecule type" value="Genomic_DNA"/>
</dbReference>
<dbReference type="STRING" id="3055.A0A2K3D1L2"/>
<feature type="transmembrane region" description="Helical" evidence="7">
    <location>
        <begin position="21"/>
        <end position="41"/>
    </location>
</feature>
<dbReference type="Pfam" id="PF10961">
    <property type="entry name" value="SelK_SelG"/>
    <property type="match status" value="1"/>
</dbReference>
<reference evidence="8 9" key="1">
    <citation type="journal article" date="2007" name="Science">
        <title>The Chlamydomonas genome reveals the evolution of key animal and plant functions.</title>
        <authorList>
            <person name="Merchant S.S."/>
            <person name="Prochnik S.E."/>
            <person name="Vallon O."/>
            <person name="Harris E.H."/>
            <person name="Karpowicz S.J."/>
            <person name="Witman G.B."/>
            <person name="Terry A."/>
            <person name="Salamov A."/>
            <person name="Fritz-Laylin L.K."/>
            <person name="Marechal-Drouard L."/>
            <person name="Marshall W.F."/>
            <person name="Qu L.H."/>
            <person name="Nelson D.R."/>
            <person name="Sanderfoot A.A."/>
            <person name="Spalding M.H."/>
            <person name="Kapitonov V.V."/>
            <person name="Ren Q."/>
            <person name="Ferris P."/>
            <person name="Lindquist E."/>
            <person name="Shapiro H."/>
            <person name="Lucas S.M."/>
            <person name="Grimwood J."/>
            <person name="Schmutz J."/>
            <person name="Cardol P."/>
            <person name="Cerutti H."/>
            <person name="Chanfreau G."/>
            <person name="Chen C.L."/>
            <person name="Cognat V."/>
            <person name="Croft M.T."/>
            <person name="Dent R."/>
            <person name="Dutcher S."/>
            <person name="Fernandez E."/>
            <person name="Fukuzawa H."/>
            <person name="Gonzalez-Ballester D."/>
            <person name="Gonzalez-Halphen D."/>
            <person name="Hallmann A."/>
            <person name="Hanikenne M."/>
            <person name="Hippler M."/>
            <person name="Inwood W."/>
            <person name="Jabbari K."/>
            <person name="Kalanon M."/>
            <person name="Kuras R."/>
            <person name="Lefebvre P.A."/>
            <person name="Lemaire S.D."/>
            <person name="Lobanov A.V."/>
            <person name="Lohr M."/>
            <person name="Manuell A."/>
            <person name="Meier I."/>
            <person name="Mets L."/>
            <person name="Mittag M."/>
            <person name="Mittelmeier T."/>
            <person name="Moroney J.V."/>
            <person name="Moseley J."/>
            <person name="Napoli C."/>
            <person name="Nedelcu A.M."/>
            <person name="Niyogi K."/>
            <person name="Novoselov S.V."/>
            <person name="Paulsen I.T."/>
            <person name="Pazour G."/>
            <person name="Purton S."/>
            <person name="Ral J.P."/>
            <person name="Riano-Pachon D.M."/>
            <person name="Riekhof W."/>
            <person name="Rymarquis L."/>
            <person name="Schroda M."/>
            <person name="Stern D."/>
            <person name="Umen J."/>
            <person name="Willows R."/>
            <person name="Wilson N."/>
            <person name="Zimmer S.L."/>
            <person name="Allmer J."/>
            <person name="Balk J."/>
            <person name="Bisova K."/>
            <person name="Chen C.J."/>
            <person name="Elias M."/>
            <person name="Gendler K."/>
            <person name="Hauser C."/>
            <person name="Lamb M.R."/>
            <person name="Ledford H."/>
            <person name="Long J.C."/>
            <person name="Minagawa J."/>
            <person name="Page M.D."/>
            <person name="Pan J."/>
            <person name="Pootakham W."/>
            <person name="Roje S."/>
            <person name="Rose A."/>
            <person name="Stahlberg E."/>
            <person name="Terauchi A.M."/>
            <person name="Yang P."/>
            <person name="Ball S."/>
            <person name="Bowler C."/>
            <person name="Dieckmann C.L."/>
            <person name="Gladyshev V.N."/>
            <person name="Green P."/>
            <person name="Jorgensen R."/>
            <person name="Mayfield S."/>
            <person name="Mueller-Roeber B."/>
            <person name="Rajamani S."/>
            <person name="Sayre R.T."/>
            <person name="Brokstein P."/>
            <person name="Dubchak I."/>
            <person name="Goodstein D."/>
            <person name="Hornick L."/>
            <person name="Huang Y.W."/>
            <person name="Jhaveri J."/>
            <person name="Luo Y."/>
            <person name="Martinez D."/>
            <person name="Ngau W.C."/>
            <person name="Otillar B."/>
            <person name="Poliakov A."/>
            <person name="Porter A."/>
            <person name="Szajkowski L."/>
            <person name="Werner G."/>
            <person name="Zhou K."/>
            <person name="Grigoriev I.V."/>
            <person name="Rokhsar D.S."/>
            <person name="Grossman A.R."/>
        </authorList>
    </citation>
    <scope>NUCLEOTIDE SEQUENCE [LARGE SCALE GENOMIC DNA]</scope>
    <source>
        <strain evidence="9">CC-503</strain>
    </source>
</reference>
<name>A0A2K3D1L2_CHLRE</name>
<evidence type="ECO:0000256" key="5">
    <source>
        <dbReference type="ARBA" id="ARBA00023136"/>
    </source>
</evidence>
<dbReference type="OMA" id="VAYFMAI"/>
<evidence type="ECO:0000256" key="4">
    <source>
        <dbReference type="ARBA" id="ARBA00022989"/>
    </source>
</evidence>
<evidence type="ECO:0000313" key="9">
    <source>
        <dbReference type="Proteomes" id="UP000006906"/>
    </source>
</evidence>
<dbReference type="GO" id="GO:0006816">
    <property type="term" value="P:calcium ion transport"/>
    <property type="evidence" value="ECO:0000318"/>
    <property type="project" value="GO_Central"/>
</dbReference>
<dbReference type="Proteomes" id="UP000006906">
    <property type="component" value="Chromosome 13"/>
</dbReference>
<dbReference type="PaxDb" id="3055-EDO98959"/>
<keyword evidence="2 7" id="KW-0812">Transmembrane</keyword>
<feature type="region of interest" description="Disordered" evidence="6">
    <location>
        <begin position="53"/>
        <end position="90"/>
    </location>
</feature>
<sequence length="90" mass="9636">MPYISRTGTVQERRSPWRLSIVVEFFMGVWGAISTFFMTMVSPQAHEAYLKQQVKKKDPPRTTGGPRIAGLDNIGGGGGSHLTPGCAGGG</sequence>
<gene>
    <name evidence="8" type="ORF">CHLRE_13g607950v5</name>
</gene>
<keyword evidence="9" id="KW-1185">Reference proteome</keyword>
<dbReference type="OrthoDB" id="167295at2759"/>
<comment type="subcellular location">
    <subcellularLocation>
        <location evidence="1">Membrane</location>
        <topology evidence="1">Single-pass membrane protein</topology>
    </subcellularLocation>
</comment>
<dbReference type="InParanoid" id="A0A2K3D1L2"/>
<proteinExistence type="predicted"/>
<dbReference type="Gramene" id="PNW74421">
    <property type="protein sequence ID" value="PNW74421"/>
    <property type="gene ID" value="CHLRE_13g607950v5"/>
</dbReference>
<keyword evidence="5 7" id="KW-0472">Membrane</keyword>
<keyword evidence="4 7" id="KW-1133">Transmembrane helix</keyword>
<evidence type="ECO:0000256" key="6">
    <source>
        <dbReference type="SAM" id="MobiDB-lite"/>
    </source>
</evidence>